<evidence type="ECO:0000313" key="1">
    <source>
        <dbReference type="EMBL" id="MBW0516560.1"/>
    </source>
</evidence>
<protein>
    <submittedName>
        <fullName evidence="1">Uncharacterized protein</fullName>
    </submittedName>
</protein>
<dbReference type="AlphaFoldDB" id="A0A9Q3ECD7"/>
<dbReference type="Proteomes" id="UP000765509">
    <property type="component" value="Unassembled WGS sequence"/>
</dbReference>
<keyword evidence="2" id="KW-1185">Reference proteome</keyword>
<dbReference type="EMBL" id="AVOT02025341">
    <property type="protein sequence ID" value="MBW0516560.1"/>
    <property type="molecule type" value="Genomic_DNA"/>
</dbReference>
<evidence type="ECO:0000313" key="2">
    <source>
        <dbReference type="Proteomes" id="UP000765509"/>
    </source>
</evidence>
<organism evidence="1 2">
    <name type="scientific">Austropuccinia psidii MF-1</name>
    <dbReference type="NCBI Taxonomy" id="1389203"/>
    <lineage>
        <taxon>Eukaryota</taxon>
        <taxon>Fungi</taxon>
        <taxon>Dikarya</taxon>
        <taxon>Basidiomycota</taxon>
        <taxon>Pucciniomycotina</taxon>
        <taxon>Pucciniomycetes</taxon>
        <taxon>Pucciniales</taxon>
        <taxon>Sphaerophragmiaceae</taxon>
        <taxon>Austropuccinia</taxon>
    </lineage>
</organism>
<accession>A0A9Q3ECD7</accession>
<gene>
    <name evidence="1" type="ORF">O181_056275</name>
</gene>
<name>A0A9Q3ECD7_9BASI</name>
<comment type="caution">
    <text evidence="1">The sequence shown here is derived from an EMBL/GenBank/DDBJ whole genome shotgun (WGS) entry which is preliminary data.</text>
</comment>
<sequence length="201" mass="23119">MWKDTVLNTISYVYKVHNPIILYFLKKITNHDKLSFLLISSQTIDDSTRQPIRNYNTTSSLFASLQRQCNCSAQLDKLEITNQLLKILKKTEHRNTSAWIHSLQETYAKFMSWKISFSEFFGLLVQANIHIPEALNQNNFGILLHQHLNQQDTKPAFETVYEAIQAAETDSTVVINPEIIDLDASASAMRYFPPEILLANL</sequence>
<proteinExistence type="predicted"/>
<reference evidence="1" key="1">
    <citation type="submission" date="2021-03" db="EMBL/GenBank/DDBJ databases">
        <title>Draft genome sequence of rust myrtle Austropuccinia psidii MF-1, a brazilian biotype.</title>
        <authorList>
            <person name="Quecine M.C."/>
            <person name="Pachon D.M.R."/>
            <person name="Bonatelli M.L."/>
            <person name="Correr F.H."/>
            <person name="Franceschini L.M."/>
            <person name="Leite T.F."/>
            <person name="Margarido G.R.A."/>
            <person name="Almeida C.A."/>
            <person name="Ferrarezi J.A."/>
            <person name="Labate C.A."/>
        </authorList>
    </citation>
    <scope>NUCLEOTIDE SEQUENCE</scope>
    <source>
        <strain evidence="1">MF-1</strain>
    </source>
</reference>